<accession>A0AAJ8BWY1</accession>
<proteinExistence type="predicted"/>
<dbReference type="GeneID" id="84591683"/>
<dbReference type="AlphaFoldDB" id="A0AAJ8BWY1"/>
<dbReference type="KEGG" id="ang:An08g05480"/>
<organism evidence="1">
    <name type="scientific">Aspergillus niger</name>
    <dbReference type="NCBI Taxonomy" id="5061"/>
    <lineage>
        <taxon>Eukaryota</taxon>
        <taxon>Fungi</taxon>
        <taxon>Dikarya</taxon>
        <taxon>Ascomycota</taxon>
        <taxon>Pezizomycotina</taxon>
        <taxon>Eurotiomycetes</taxon>
        <taxon>Eurotiomycetidae</taxon>
        <taxon>Eurotiales</taxon>
        <taxon>Aspergillaceae</taxon>
        <taxon>Aspergillus</taxon>
        <taxon>Aspergillus subgen. Circumdati</taxon>
    </lineage>
</organism>
<gene>
    <name evidence="1" type="ORF">An08g05480</name>
</gene>
<reference evidence="1" key="1">
    <citation type="submission" date="2025-02" db="EMBL/GenBank/DDBJ databases">
        <authorList>
            <consortium name="NCBI Genome Project"/>
        </authorList>
    </citation>
    <scope>NUCLEOTIDE SEQUENCE</scope>
</reference>
<dbReference type="VEuPathDB" id="FungiDB:An08g05480"/>
<evidence type="ECO:0000313" key="1">
    <source>
        <dbReference type="RefSeq" id="XP_059604046.1"/>
    </source>
</evidence>
<dbReference type="RefSeq" id="XP_059604046.1">
    <property type="nucleotide sequence ID" value="XM_059749068.1"/>
</dbReference>
<name>A0AAJ8BWY1_ASPNG</name>
<reference evidence="1" key="2">
    <citation type="submission" date="2025-08" db="UniProtKB">
        <authorList>
            <consortium name="RefSeq"/>
        </authorList>
    </citation>
    <scope>IDENTIFICATION</scope>
</reference>
<protein>
    <submittedName>
        <fullName evidence="1">Uncharacterized protein</fullName>
    </submittedName>
</protein>
<sequence length="124" mass="13685">MALRKVHIPAILGSRDEKMTETRRGLQSDAVTGKLLSAYRRACFAYRADATPPAWFTSNDDSEAIATPLDRRAARWITQKDGGHLDQLRCVTARASAMQQANLTVGGGARVKHRLINFNSDSSR</sequence>